<dbReference type="EMBL" id="JARBHB010000002">
    <property type="protein sequence ID" value="KAJ8893136.1"/>
    <property type="molecule type" value="Genomic_DNA"/>
</dbReference>
<sequence>MSPFHPHLQVTEYPRVRPSSFLYQALQWKHINYYVSIIPPGQCQPGSDDAMCILCDSNFRTTHGEKCGFSVSCAKGGPILNVQAQRATHICVTILNPTNSQV</sequence>
<organism evidence="1 2">
    <name type="scientific">Dryococelus australis</name>
    <dbReference type="NCBI Taxonomy" id="614101"/>
    <lineage>
        <taxon>Eukaryota</taxon>
        <taxon>Metazoa</taxon>
        <taxon>Ecdysozoa</taxon>
        <taxon>Arthropoda</taxon>
        <taxon>Hexapoda</taxon>
        <taxon>Insecta</taxon>
        <taxon>Pterygota</taxon>
        <taxon>Neoptera</taxon>
        <taxon>Polyneoptera</taxon>
        <taxon>Phasmatodea</taxon>
        <taxon>Verophasmatodea</taxon>
        <taxon>Anareolatae</taxon>
        <taxon>Phasmatidae</taxon>
        <taxon>Eurycanthinae</taxon>
        <taxon>Dryococelus</taxon>
    </lineage>
</organism>
<evidence type="ECO:0000313" key="2">
    <source>
        <dbReference type="Proteomes" id="UP001159363"/>
    </source>
</evidence>
<comment type="caution">
    <text evidence="1">The sequence shown here is derived from an EMBL/GenBank/DDBJ whole genome shotgun (WGS) entry which is preliminary data.</text>
</comment>
<protein>
    <submittedName>
        <fullName evidence="1">Uncharacterized protein</fullName>
    </submittedName>
</protein>
<name>A0ABQ9I9Y0_9NEOP</name>
<gene>
    <name evidence="1" type="ORF">PR048_005719</name>
</gene>
<keyword evidence="2" id="KW-1185">Reference proteome</keyword>
<dbReference type="Proteomes" id="UP001159363">
    <property type="component" value="Chromosome 2"/>
</dbReference>
<proteinExistence type="predicted"/>
<accession>A0ABQ9I9Y0</accession>
<evidence type="ECO:0000313" key="1">
    <source>
        <dbReference type="EMBL" id="KAJ8893136.1"/>
    </source>
</evidence>
<reference evidence="1 2" key="1">
    <citation type="submission" date="2023-02" db="EMBL/GenBank/DDBJ databases">
        <title>LHISI_Scaffold_Assembly.</title>
        <authorList>
            <person name="Stuart O.P."/>
            <person name="Cleave R."/>
            <person name="Magrath M.J.L."/>
            <person name="Mikheyev A.S."/>
        </authorList>
    </citation>
    <scope>NUCLEOTIDE SEQUENCE [LARGE SCALE GENOMIC DNA]</scope>
    <source>
        <strain evidence="1">Daus_M_001</strain>
        <tissue evidence="1">Leg muscle</tissue>
    </source>
</reference>